<keyword evidence="8" id="KW-1185">Reference proteome</keyword>
<dbReference type="GO" id="GO:0051537">
    <property type="term" value="F:2 iron, 2 sulfur cluster binding"/>
    <property type="evidence" value="ECO:0007669"/>
    <property type="project" value="UniProtKB-KW"/>
</dbReference>
<feature type="domain" description="Rieske" evidence="6">
    <location>
        <begin position="7"/>
        <end position="110"/>
    </location>
</feature>
<evidence type="ECO:0000256" key="3">
    <source>
        <dbReference type="ARBA" id="ARBA00023002"/>
    </source>
</evidence>
<dbReference type="CDD" id="cd03469">
    <property type="entry name" value="Rieske_RO_Alpha_N"/>
    <property type="match status" value="1"/>
</dbReference>
<dbReference type="InterPro" id="IPR044043">
    <property type="entry name" value="VanA_C_cat"/>
</dbReference>
<dbReference type="GO" id="GO:0046872">
    <property type="term" value="F:metal ion binding"/>
    <property type="evidence" value="ECO:0007669"/>
    <property type="project" value="UniProtKB-KW"/>
</dbReference>
<evidence type="ECO:0000256" key="4">
    <source>
        <dbReference type="ARBA" id="ARBA00023004"/>
    </source>
</evidence>
<dbReference type="InterPro" id="IPR017941">
    <property type="entry name" value="Rieske_2Fe-2S"/>
</dbReference>
<dbReference type="Pfam" id="PF19112">
    <property type="entry name" value="VanA_C"/>
    <property type="match status" value="1"/>
</dbReference>
<dbReference type="RefSeq" id="WP_117175634.1">
    <property type="nucleotide sequence ID" value="NZ_QFZK01000003.1"/>
</dbReference>
<dbReference type="PROSITE" id="PS51296">
    <property type="entry name" value="RIESKE"/>
    <property type="match status" value="1"/>
</dbReference>
<evidence type="ECO:0000259" key="6">
    <source>
        <dbReference type="PROSITE" id="PS51296"/>
    </source>
</evidence>
<dbReference type="PANTHER" id="PTHR21266">
    <property type="entry name" value="IRON-SULFUR DOMAIN CONTAINING PROTEIN"/>
    <property type="match status" value="1"/>
</dbReference>
<dbReference type="Pfam" id="PF00355">
    <property type="entry name" value="Rieske"/>
    <property type="match status" value="1"/>
</dbReference>
<dbReference type="Gene3D" id="3.90.380.10">
    <property type="entry name" value="Naphthalene 1,2-dioxygenase Alpha Subunit, Chain A, domain 1"/>
    <property type="match status" value="1"/>
</dbReference>
<evidence type="ECO:0000256" key="1">
    <source>
        <dbReference type="ARBA" id="ARBA00022714"/>
    </source>
</evidence>
<evidence type="ECO:0000313" key="7">
    <source>
        <dbReference type="EMBL" id="RFO97694.1"/>
    </source>
</evidence>
<dbReference type="EMBL" id="QFZK01000003">
    <property type="protein sequence ID" value="RFO97694.1"/>
    <property type="molecule type" value="Genomic_DNA"/>
</dbReference>
<keyword evidence="5" id="KW-0411">Iron-sulfur</keyword>
<dbReference type="InterPro" id="IPR050584">
    <property type="entry name" value="Cholesterol_7-desaturase"/>
</dbReference>
<accession>A0A3E1REA3</accession>
<dbReference type="Proteomes" id="UP000260665">
    <property type="component" value="Unassembled WGS sequence"/>
</dbReference>
<organism evidence="7 8">
    <name type="scientific">Rhodoferax lacus</name>
    <dbReference type="NCBI Taxonomy" id="2184758"/>
    <lineage>
        <taxon>Bacteria</taxon>
        <taxon>Pseudomonadati</taxon>
        <taxon>Pseudomonadota</taxon>
        <taxon>Betaproteobacteria</taxon>
        <taxon>Burkholderiales</taxon>
        <taxon>Comamonadaceae</taxon>
        <taxon>Rhodoferax</taxon>
    </lineage>
</organism>
<evidence type="ECO:0000256" key="2">
    <source>
        <dbReference type="ARBA" id="ARBA00022723"/>
    </source>
</evidence>
<reference evidence="7 8" key="1">
    <citation type="submission" date="2018-05" db="EMBL/GenBank/DDBJ databases">
        <title>Rhodoferax soyangensis sp.nov., isolated from an oligotrophic freshwater lake.</title>
        <authorList>
            <person name="Park M."/>
        </authorList>
    </citation>
    <scope>NUCLEOTIDE SEQUENCE [LARGE SCALE GENOMIC DNA]</scope>
    <source>
        <strain evidence="7 8">IMCC26218</strain>
    </source>
</reference>
<keyword evidence="1" id="KW-0001">2Fe-2S</keyword>
<dbReference type="AlphaFoldDB" id="A0A3E1REA3"/>
<keyword evidence="3" id="KW-0560">Oxidoreductase</keyword>
<protein>
    <submittedName>
        <fullName evidence="7">(2Fe-2S)-binding protein</fullName>
    </submittedName>
</protein>
<dbReference type="SUPFAM" id="SSF55961">
    <property type="entry name" value="Bet v1-like"/>
    <property type="match status" value="1"/>
</dbReference>
<evidence type="ECO:0000313" key="8">
    <source>
        <dbReference type="Proteomes" id="UP000260665"/>
    </source>
</evidence>
<keyword evidence="2" id="KW-0479">Metal-binding</keyword>
<dbReference type="InterPro" id="IPR036922">
    <property type="entry name" value="Rieske_2Fe-2S_sf"/>
</dbReference>
<dbReference type="OrthoDB" id="9790995at2"/>
<dbReference type="SUPFAM" id="SSF50022">
    <property type="entry name" value="ISP domain"/>
    <property type="match status" value="1"/>
</dbReference>
<keyword evidence="4" id="KW-0408">Iron</keyword>
<dbReference type="Gene3D" id="2.102.10.10">
    <property type="entry name" value="Rieske [2Fe-2S] iron-sulphur domain"/>
    <property type="match status" value="1"/>
</dbReference>
<dbReference type="GO" id="GO:0016491">
    <property type="term" value="F:oxidoreductase activity"/>
    <property type="evidence" value="ECO:0007669"/>
    <property type="project" value="UniProtKB-KW"/>
</dbReference>
<evidence type="ECO:0000256" key="5">
    <source>
        <dbReference type="ARBA" id="ARBA00023014"/>
    </source>
</evidence>
<gene>
    <name evidence="7" type="ORF">DIC66_07510</name>
</gene>
<dbReference type="PANTHER" id="PTHR21266:SF57">
    <property type="entry name" value="3-CHLOROBENZOATE-3,4-DIOXYGENASE"/>
    <property type="match status" value="1"/>
</dbReference>
<proteinExistence type="predicted"/>
<sequence>MIEKEHWHPVALCASVADAPLAVELLEQPLVLWRDRLGAVQAWADQCPHRGARLSLGRVCEGRLECPYHGWQFDTRGQCVHVPALPDFVPPASHAARTYVCLEQYGLVWVRMAASHAAHAPTFPAFAAEADAQLRKLNCGPYDVATSAPRLVENFLDMAHFGFVHEHWLGSRDAAQMADYQVQNTPTGIRATGCRAMQPKSNLHSTTAAQVEYTYEVTAPYAAVLTKIPDPSSLPASVGAAGYRESIALFICPLGPERSRVWFRLAVADFASPDQTLRDFQHTIFTQDQPVLESQAPKRLPLDLRAEVHTAADKASSAYRRYLSQQAITFGVIP</sequence>
<name>A0A3E1REA3_9BURK</name>
<comment type="caution">
    <text evidence="7">The sequence shown here is derived from an EMBL/GenBank/DDBJ whole genome shotgun (WGS) entry which is preliminary data.</text>
</comment>